<evidence type="ECO:0000313" key="1">
    <source>
        <dbReference type="EMBL" id="GIO42508.1"/>
    </source>
</evidence>
<proteinExistence type="predicted"/>
<organism evidence="1 2">
    <name type="scientific">Paenibacillus apis</name>
    <dbReference type="NCBI Taxonomy" id="1792174"/>
    <lineage>
        <taxon>Bacteria</taxon>
        <taxon>Bacillati</taxon>
        <taxon>Bacillota</taxon>
        <taxon>Bacilli</taxon>
        <taxon>Bacillales</taxon>
        <taxon>Paenibacillaceae</taxon>
        <taxon>Paenibacillus</taxon>
    </lineage>
</organism>
<reference evidence="1" key="1">
    <citation type="submission" date="2021-03" db="EMBL/GenBank/DDBJ databases">
        <title>Antimicrobial resistance genes in bacteria isolated from Japanese honey, and their potential for conferring macrolide and lincosamide resistance in the American foulbrood pathogen Paenibacillus larvae.</title>
        <authorList>
            <person name="Okamoto M."/>
            <person name="Kumagai M."/>
            <person name="Kanamori H."/>
            <person name="Takamatsu D."/>
        </authorList>
    </citation>
    <scope>NUCLEOTIDE SEQUENCE</scope>
    <source>
        <strain evidence="1">J41TS4</strain>
    </source>
</reference>
<dbReference type="Proteomes" id="UP000678895">
    <property type="component" value="Unassembled WGS sequence"/>
</dbReference>
<sequence length="124" mass="14384">MKTIQEVIDNYSKYATLLDDRFGVRFAEFLSAEQIPLIGFSLKEGAAHEPIPFTRENVLAQLEKDVRFGMEKARDLRGISSELMFYVVRSWNKVLEEGLEDFSIYGSYGMPLFRETAKKYGWEI</sequence>
<comment type="caution">
    <text evidence="1">The sequence shown here is derived from an EMBL/GenBank/DDBJ whole genome shotgun (WGS) entry which is preliminary data.</text>
</comment>
<dbReference type="AlphaFoldDB" id="A0A920CMD6"/>
<dbReference type="EMBL" id="BORS01000007">
    <property type="protein sequence ID" value="GIO42508.1"/>
    <property type="molecule type" value="Genomic_DNA"/>
</dbReference>
<dbReference type="RefSeq" id="WP_301627325.1">
    <property type="nucleotide sequence ID" value="NZ_BORS01000007.1"/>
</dbReference>
<evidence type="ECO:0000313" key="2">
    <source>
        <dbReference type="Proteomes" id="UP000678895"/>
    </source>
</evidence>
<keyword evidence="2" id="KW-1185">Reference proteome</keyword>
<protein>
    <submittedName>
        <fullName evidence="1">Uncharacterized protein</fullName>
    </submittedName>
</protein>
<name>A0A920CMD6_9BACL</name>
<gene>
    <name evidence="1" type="ORF">J41TS4_22660</name>
</gene>
<accession>A0A920CMD6</accession>